<accession>A0A319DUT5</accession>
<evidence type="ECO:0000313" key="1">
    <source>
        <dbReference type="EMBL" id="PYI01491.1"/>
    </source>
</evidence>
<reference evidence="1 2" key="1">
    <citation type="submission" date="2018-02" db="EMBL/GenBank/DDBJ databases">
        <title>The genomes of Aspergillus section Nigri reveals drivers in fungal speciation.</title>
        <authorList>
            <consortium name="DOE Joint Genome Institute"/>
            <person name="Vesth T.C."/>
            <person name="Nybo J."/>
            <person name="Theobald S."/>
            <person name="Brandl J."/>
            <person name="Frisvad J.C."/>
            <person name="Nielsen K.F."/>
            <person name="Lyhne E.K."/>
            <person name="Kogle M.E."/>
            <person name="Kuo A."/>
            <person name="Riley R."/>
            <person name="Clum A."/>
            <person name="Nolan M."/>
            <person name="Lipzen A."/>
            <person name="Salamov A."/>
            <person name="Henrissat B."/>
            <person name="Wiebenga A."/>
            <person name="De vries R.P."/>
            <person name="Grigoriev I.V."/>
            <person name="Mortensen U.H."/>
            <person name="Andersen M.R."/>
            <person name="Baker S.E."/>
        </authorList>
    </citation>
    <scope>NUCLEOTIDE SEQUENCE [LARGE SCALE GENOMIC DNA]</scope>
    <source>
        <strain evidence="1 2">CBS 121057</strain>
    </source>
</reference>
<keyword evidence="2" id="KW-1185">Reference proteome</keyword>
<gene>
    <name evidence="1" type="ORF">BO78DRAFT_327474</name>
</gene>
<evidence type="ECO:0000313" key="2">
    <source>
        <dbReference type="Proteomes" id="UP000248423"/>
    </source>
</evidence>
<evidence type="ECO:0008006" key="3">
    <source>
        <dbReference type="Google" id="ProtNLM"/>
    </source>
</evidence>
<dbReference type="VEuPathDB" id="FungiDB:BO78DRAFT_327474"/>
<name>A0A319DUT5_ASPSB</name>
<dbReference type="AlphaFoldDB" id="A0A319DUT5"/>
<dbReference type="OrthoDB" id="1577640at2759"/>
<protein>
    <recommendedName>
        <fullName evidence="3">Fungal N-terminal domain-containing protein</fullName>
    </recommendedName>
</protein>
<sequence>MADPLSVAASVAGLVSLGLSAFQGLMAYCGPYKTFYQDINNLVVRVHLLSQNLRLLQYQFANPSGLNSAFATQYADNVRDNIAACGGGLKELEAILANCREETDPSKKTWEDKFHVKRLKYPFNQDQLKSIYGTVGAMEGLLSLALHTQGM</sequence>
<proteinExistence type="predicted"/>
<dbReference type="EMBL" id="KZ826414">
    <property type="protein sequence ID" value="PYI01491.1"/>
    <property type="molecule type" value="Genomic_DNA"/>
</dbReference>
<dbReference type="Proteomes" id="UP000248423">
    <property type="component" value="Unassembled WGS sequence"/>
</dbReference>
<organism evidence="1 2">
    <name type="scientific">Aspergillus sclerotiicarbonarius (strain CBS 121057 / IBT 28362)</name>
    <dbReference type="NCBI Taxonomy" id="1448318"/>
    <lineage>
        <taxon>Eukaryota</taxon>
        <taxon>Fungi</taxon>
        <taxon>Dikarya</taxon>
        <taxon>Ascomycota</taxon>
        <taxon>Pezizomycotina</taxon>
        <taxon>Eurotiomycetes</taxon>
        <taxon>Eurotiomycetidae</taxon>
        <taxon>Eurotiales</taxon>
        <taxon>Aspergillaceae</taxon>
        <taxon>Aspergillus</taxon>
        <taxon>Aspergillus subgen. Circumdati</taxon>
    </lineage>
</organism>